<comment type="caution">
    <text evidence="1">The sequence shown here is derived from an EMBL/GenBank/DDBJ whole genome shotgun (WGS) entry which is preliminary data.</text>
</comment>
<keyword evidence="2" id="KW-1185">Reference proteome</keyword>
<name>A0AAV3QWC6_LITER</name>
<evidence type="ECO:0000313" key="2">
    <source>
        <dbReference type="Proteomes" id="UP001454036"/>
    </source>
</evidence>
<reference evidence="1 2" key="1">
    <citation type="submission" date="2024-01" db="EMBL/GenBank/DDBJ databases">
        <title>The complete chloroplast genome sequence of Lithospermum erythrorhizon: insights into the phylogenetic relationship among Boraginaceae species and the maternal lineages of purple gromwells.</title>
        <authorList>
            <person name="Okada T."/>
            <person name="Watanabe K."/>
        </authorList>
    </citation>
    <scope>NUCLEOTIDE SEQUENCE [LARGE SCALE GENOMIC DNA]</scope>
</reference>
<dbReference type="Proteomes" id="UP001454036">
    <property type="component" value="Unassembled WGS sequence"/>
</dbReference>
<dbReference type="AlphaFoldDB" id="A0AAV3QWC6"/>
<accession>A0AAV3QWC6</accession>
<proteinExistence type="predicted"/>
<protein>
    <submittedName>
        <fullName evidence="1">Uncharacterized protein</fullName>
    </submittedName>
</protein>
<dbReference type="EMBL" id="BAABME010006051">
    <property type="protein sequence ID" value="GAA0167338.1"/>
    <property type="molecule type" value="Genomic_DNA"/>
</dbReference>
<organism evidence="1 2">
    <name type="scientific">Lithospermum erythrorhizon</name>
    <name type="common">Purple gromwell</name>
    <name type="synonym">Lithospermum officinale var. erythrorhizon</name>
    <dbReference type="NCBI Taxonomy" id="34254"/>
    <lineage>
        <taxon>Eukaryota</taxon>
        <taxon>Viridiplantae</taxon>
        <taxon>Streptophyta</taxon>
        <taxon>Embryophyta</taxon>
        <taxon>Tracheophyta</taxon>
        <taxon>Spermatophyta</taxon>
        <taxon>Magnoliopsida</taxon>
        <taxon>eudicotyledons</taxon>
        <taxon>Gunneridae</taxon>
        <taxon>Pentapetalae</taxon>
        <taxon>asterids</taxon>
        <taxon>lamiids</taxon>
        <taxon>Boraginales</taxon>
        <taxon>Boraginaceae</taxon>
        <taxon>Boraginoideae</taxon>
        <taxon>Lithospermeae</taxon>
        <taxon>Lithospermum</taxon>
    </lineage>
</organism>
<evidence type="ECO:0000313" key="1">
    <source>
        <dbReference type="EMBL" id="GAA0167338.1"/>
    </source>
</evidence>
<gene>
    <name evidence="1" type="ORF">LIER_22294</name>
</gene>
<sequence>MGEGGSSPSSIPNKALTHSCILSRTFCFPQSRPTEANHHPWELALLGQELRKAEEEKVVACWAACAARQQTEGLRRAYYQDSPQRSVFPVNLLNVGSFIPTGMTALKISGEKGAKPANSILVPRRTCPAKFVERVSTCRCRAATTSGRGAGLQPHVPTSHVGFVVRPQVHYPSH</sequence>